<dbReference type="PANTHER" id="PTHR46118">
    <property type="entry name" value="PROTEIN ABHD11"/>
    <property type="match status" value="1"/>
</dbReference>
<gene>
    <name evidence="3" type="ORF">Cflav_PD4572</name>
</gene>
<dbReference type="Gene3D" id="3.40.50.1820">
    <property type="entry name" value="alpha/beta hydrolase"/>
    <property type="match status" value="1"/>
</dbReference>
<dbReference type="InterPro" id="IPR000073">
    <property type="entry name" value="AB_hydrolase_1"/>
</dbReference>
<dbReference type="STRING" id="320771.Cflav_PD4572"/>
<sequence>MRLNLQSYGTGFPLIILHGLFGSLDNWQTISRKLAEHFQIFAIDQRNHGGSPHSDDFNYQVMAEDLFEVMESNGLTKAHLLGHSMGGKTAMQFALSYPGKVEKLIVADIAPKAYPPWHIPIFEALLSLELTQYRSRKQIDDALAVSIPETALRQFLLKNLATNPDGTYRWKIDLQSIYRNYSRLNAPVSGVGTFTGPVLFIKGEQSDYILDSDANLIRHCFPKAQFRTIPNAAHWLHAEKPIEFIKIVEEFLL</sequence>
<keyword evidence="1 3" id="KW-0378">Hydrolase</keyword>
<name>B9XE18_PEDPL</name>
<dbReference type="Proteomes" id="UP000003688">
    <property type="component" value="Unassembled WGS sequence"/>
</dbReference>
<evidence type="ECO:0000256" key="1">
    <source>
        <dbReference type="ARBA" id="ARBA00022801"/>
    </source>
</evidence>
<organism evidence="3 4">
    <name type="scientific">Pedosphaera parvula (strain Ellin514)</name>
    <dbReference type="NCBI Taxonomy" id="320771"/>
    <lineage>
        <taxon>Bacteria</taxon>
        <taxon>Pseudomonadati</taxon>
        <taxon>Verrucomicrobiota</taxon>
        <taxon>Pedosphaerae</taxon>
        <taxon>Pedosphaerales</taxon>
        <taxon>Pedosphaeraceae</taxon>
        <taxon>Pedosphaera</taxon>
    </lineage>
</organism>
<dbReference type="Pfam" id="PF00561">
    <property type="entry name" value="Abhydrolase_1"/>
    <property type="match status" value="1"/>
</dbReference>
<evidence type="ECO:0000259" key="2">
    <source>
        <dbReference type="Pfam" id="PF00561"/>
    </source>
</evidence>
<dbReference type="SUPFAM" id="SSF53474">
    <property type="entry name" value="alpha/beta-Hydrolases"/>
    <property type="match status" value="1"/>
</dbReference>
<reference evidence="3 4" key="1">
    <citation type="journal article" date="2011" name="J. Bacteriol.">
        <title>Genome sequence of 'Pedosphaera parvula' Ellin514, an aerobic Verrucomicrobial isolate from pasture soil.</title>
        <authorList>
            <person name="Kant R."/>
            <person name="van Passel M.W."/>
            <person name="Sangwan P."/>
            <person name="Palva A."/>
            <person name="Lucas S."/>
            <person name="Copeland A."/>
            <person name="Lapidus A."/>
            <person name="Glavina Del Rio T."/>
            <person name="Dalin E."/>
            <person name="Tice H."/>
            <person name="Bruce D."/>
            <person name="Goodwin L."/>
            <person name="Pitluck S."/>
            <person name="Chertkov O."/>
            <person name="Larimer F.W."/>
            <person name="Land M.L."/>
            <person name="Hauser L."/>
            <person name="Brettin T.S."/>
            <person name="Detter J.C."/>
            <person name="Han S."/>
            <person name="de Vos W.M."/>
            <person name="Janssen P.H."/>
            <person name="Smidt H."/>
        </authorList>
    </citation>
    <scope>NUCLEOTIDE SEQUENCE [LARGE SCALE GENOMIC DNA]</scope>
    <source>
        <strain evidence="3 4">Ellin514</strain>
    </source>
</reference>
<evidence type="ECO:0000313" key="3">
    <source>
        <dbReference type="EMBL" id="EEF61909.1"/>
    </source>
</evidence>
<proteinExistence type="predicted"/>
<keyword evidence="4" id="KW-1185">Reference proteome</keyword>
<accession>B9XE18</accession>
<feature type="domain" description="AB hydrolase-1" evidence="2">
    <location>
        <begin position="13"/>
        <end position="241"/>
    </location>
</feature>
<protein>
    <submittedName>
        <fullName evidence="3">Alpha/beta hydrolase fold protein</fullName>
    </submittedName>
</protein>
<dbReference type="OrthoDB" id="9808398at2"/>
<dbReference type="AlphaFoldDB" id="B9XE18"/>
<comment type="caution">
    <text evidence="3">The sequence shown here is derived from an EMBL/GenBank/DDBJ whole genome shotgun (WGS) entry which is preliminary data.</text>
</comment>
<dbReference type="EMBL" id="ABOX02000007">
    <property type="protein sequence ID" value="EEF61909.1"/>
    <property type="molecule type" value="Genomic_DNA"/>
</dbReference>
<dbReference type="GO" id="GO:0016787">
    <property type="term" value="F:hydrolase activity"/>
    <property type="evidence" value="ECO:0007669"/>
    <property type="project" value="UniProtKB-KW"/>
</dbReference>
<dbReference type="PRINTS" id="PR00111">
    <property type="entry name" value="ABHYDROLASE"/>
</dbReference>
<evidence type="ECO:0000313" key="4">
    <source>
        <dbReference type="Proteomes" id="UP000003688"/>
    </source>
</evidence>
<dbReference type="PANTHER" id="PTHR46118:SF4">
    <property type="entry name" value="PROTEIN ABHD11"/>
    <property type="match status" value="1"/>
</dbReference>
<dbReference type="InterPro" id="IPR029058">
    <property type="entry name" value="AB_hydrolase_fold"/>
</dbReference>